<reference evidence="2 3" key="1">
    <citation type="journal article" date="2021" name="BMC Genomics">
        <title>Datura genome reveals duplications of psychoactive alkaloid biosynthetic genes and high mutation rate following tissue culture.</title>
        <authorList>
            <person name="Rajewski A."/>
            <person name="Carter-House D."/>
            <person name="Stajich J."/>
            <person name="Litt A."/>
        </authorList>
    </citation>
    <scope>NUCLEOTIDE SEQUENCE [LARGE SCALE GENOMIC DNA]</scope>
    <source>
        <strain evidence="2">AR-01</strain>
    </source>
</reference>
<evidence type="ECO:0000313" key="3">
    <source>
        <dbReference type="Proteomes" id="UP000823775"/>
    </source>
</evidence>
<organism evidence="2 3">
    <name type="scientific">Datura stramonium</name>
    <name type="common">Jimsonweed</name>
    <name type="synonym">Common thornapple</name>
    <dbReference type="NCBI Taxonomy" id="4076"/>
    <lineage>
        <taxon>Eukaryota</taxon>
        <taxon>Viridiplantae</taxon>
        <taxon>Streptophyta</taxon>
        <taxon>Embryophyta</taxon>
        <taxon>Tracheophyta</taxon>
        <taxon>Spermatophyta</taxon>
        <taxon>Magnoliopsida</taxon>
        <taxon>eudicotyledons</taxon>
        <taxon>Gunneridae</taxon>
        <taxon>Pentapetalae</taxon>
        <taxon>asterids</taxon>
        <taxon>lamiids</taxon>
        <taxon>Solanales</taxon>
        <taxon>Solanaceae</taxon>
        <taxon>Solanoideae</taxon>
        <taxon>Datureae</taxon>
        <taxon>Datura</taxon>
    </lineage>
</organism>
<protein>
    <submittedName>
        <fullName evidence="2">Uncharacterized protein</fullName>
    </submittedName>
</protein>
<feature type="region of interest" description="Disordered" evidence="1">
    <location>
        <begin position="1"/>
        <end position="38"/>
    </location>
</feature>
<evidence type="ECO:0000256" key="1">
    <source>
        <dbReference type="SAM" id="MobiDB-lite"/>
    </source>
</evidence>
<keyword evidence="3" id="KW-1185">Reference proteome</keyword>
<name>A0ABS8W335_DATST</name>
<evidence type="ECO:0000313" key="2">
    <source>
        <dbReference type="EMBL" id="MCE2054963.1"/>
    </source>
</evidence>
<gene>
    <name evidence="2" type="ORF">HAX54_041720</name>
</gene>
<accession>A0ABS8W335</accession>
<dbReference type="Proteomes" id="UP000823775">
    <property type="component" value="Unassembled WGS sequence"/>
</dbReference>
<feature type="non-terminal residue" evidence="2">
    <location>
        <position position="1"/>
    </location>
</feature>
<feature type="non-terminal residue" evidence="2">
    <location>
        <position position="89"/>
    </location>
</feature>
<dbReference type="EMBL" id="JACEIK010006040">
    <property type="protein sequence ID" value="MCE2054963.1"/>
    <property type="molecule type" value="Genomic_DNA"/>
</dbReference>
<proteinExistence type="predicted"/>
<sequence length="89" mass="10485">INEVWRKEGKRHNNAANALERRITNPEAQTTTSPYKKAESWEHEHLIGGHTDELPMQKRVLLVNHRYRIAYLKHWGSKRRLISGPSTQF</sequence>
<comment type="caution">
    <text evidence="2">The sequence shown here is derived from an EMBL/GenBank/DDBJ whole genome shotgun (WGS) entry which is preliminary data.</text>
</comment>